<organism evidence="2 3">
    <name type="scientific">Amanita muscaria (strain Koide BX008)</name>
    <dbReference type="NCBI Taxonomy" id="946122"/>
    <lineage>
        <taxon>Eukaryota</taxon>
        <taxon>Fungi</taxon>
        <taxon>Dikarya</taxon>
        <taxon>Basidiomycota</taxon>
        <taxon>Agaricomycotina</taxon>
        <taxon>Agaricomycetes</taxon>
        <taxon>Agaricomycetidae</taxon>
        <taxon>Agaricales</taxon>
        <taxon>Pluteineae</taxon>
        <taxon>Amanitaceae</taxon>
        <taxon>Amanita</taxon>
    </lineage>
</organism>
<proteinExistence type="predicted"/>
<dbReference type="InParanoid" id="A0A0C2W5Q7"/>
<evidence type="ECO:0000313" key="2">
    <source>
        <dbReference type="EMBL" id="KIL56462.1"/>
    </source>
</evidence>
<reference evidence="2 3" key="1">
    <citation type="submission" date="2014-04" db="EMBL/GenBank/DDBJ databases">
        <title>Evolutionary Origins and Diversification of the Mycorrhizal Mutualists.</title>
        <authorList>
            <consortium name="DOE Joint Genome Institute"/>
            <consortium name="Mycorrhizal Genomics Consortium"/>
            <person name="Kohler A."/>
            <person name="Kuo A."/>
            <person name="Nagy L.G."/>
            <person name="Floudas D."/>
            <person name="Copeland A."/>
            <person name="Barry K.W."/>
            <person name="Cichocki N."/>
            <person name="Veneault-Fourrey C."/>
            <person name="LaButti K."/>
            <person name="Lindquist E.A."/>
            <person name="Lipzen A."/>
            <person name="Lundell T."/>
            <person name="Morin E."/>
            <person name="Murat C."/>
            <person name="Riley R."/>
            <person name="Ohm R."/>
            <person name="Sun H."/>
            <person name="Tunlid A."/>
            <person name="Henrissat B."/>
            <person name="Grigoriev I.V."/>
            <person name="Hibbett D.S."/>
            <person name="Martin F."/>
        </authorList>
    </citation>
    <scope>NUCLEOTIDE SEQUENCE [LARGE SCALE GENOMIC DNA]</scope>
    <source>
        <strain evidence="2 3">Koide BX008</strain>
    </source>
</reference>
<name>A0A0C2W5Q7_AMAMK</name>
<accession>A0A0C2W5Q7</accession>
<evidence type="ECO:0000256" key="1">
    <source>
        <dbReference type="SAM" id="MobiDB-lite"/>
    </source>
</evidence>
<gene>
    <name evidence="2" type="ORF">M378DRAFT_468858</name>
</gene>
<dbReference type="AlphaFoldDB" id="A0A0C2W5Q7"/>
<dbReference type="Proteomes" id="UP000054549">
    <property type="component" value="Unassembled WGS sequence"/>
</dbReference>
<protein>
    <submittedName>
        <fullName evidence="2">Uncharacterized protein</fullName>
    </submittedName>
</protein>
<feature type="region of interest" description="Disordered" evidence="1">
    <location>
        <begin position="77"/>
        <end position="96"/>
    </location>
</feature>
<sequence>MPQHTAITQYGRPTTILRLNWRIQTDTNAYNRHCARHPIISCQCVVANSHNLTSTYNSGHHSLVSLMNNALSSWKSPSTIQQTQSHAHNGQANHPGNLAFSTIQQSPTMAVEVPTSADYYRVTLVGGINSTNVMGDKNILCTGTIPC</sequence>
<keyword evidence="3" id="KW-1185">Reference proteome</keyword>
<dbReference type="EMBL" id="KN818420">
    <property type="protein sequence ID" value="KIL56462.1"/>
    <property type="molecule type" value="Genomic_DNA"/>
</dbReference>
<dbReference type="HOGENOM" id="CLU_1767588_0_0_1"/>
<evidence type="ECO:0000313" key="3">
    <source>
        <dbReference type="Proteomes" id="UP000054549"/>
    </source>
</evidence>